<evidence type="ECO:0000256" key="4">
    <source>
        <dbReference type="ARBA" id="ARBA00023157"/>
    </source>
</evidence>
<evidence type="ECO:0000313" key="9">
    <source>
        <dbReference type="EMBL" id="RUS79808.1"/>
    </source>
</evidence>
<evidence type="ECO:0000256" key="5">
    <source>
        <dbReference type="ARBA" id="ARBA00023180"/>
    </source>
</evidence>
<dbReference type="PANTHER" id="PTHR24049">
    <property type="entry name" value="CRUMBS FAMILY MEMBER"/>
    <property type="match status" value="1"/>
</dbReference>
<evidence type="ECO:0000256" key="2">
    <source>
        <dbReference type="ARBA" id="ARBA00022729"/>
    </source>
</evidence>
<evidence type="ECO:0000256" key="3">
    <source>
        <dbReference type="ARBA" id="ARBA00022737"/>
    </source>
</evidence>
<feature type="non-terminal residue" evidence="9">
    <location>
        <position position="907"/>
    </location>
</feature>
<keyword evidence="10" id="KW-1185">Reference proteome</keyword>
<dbReference type="Proteomes" id="UP000271974">
    <property type="component" value="Unassembled WGS sequence"/>
</dbReference>
<dbReference type="OrthoDB" id="283575at2759"/>
<feature type="disulfide bond" evidence="6">
    <location>
        <begin position="421"/>
        <end position="430"/>
    </location>
</feature>
<dbReference type="Gene3D" id="2.10.25.10">
    <property type="entry name" value="Laminin"/>
    <property type="match status" value="7"/>
</dbReference>
<evidence type="ECO:0000259" key="8">
    <source>
        <dbReference type="PROSITE" id="PS50026"/>
    </source>
</evidence>
<evidence type="ECO:0000256" key="7">
    <source>
        <dbReference type="SAM" id="MobiDB-lite"/>
    </source>
</evidence>
<feature type="domain" description="EGF-like" evidence="8">
    <location>
        <begin position="353"/>
        <end position="393"/>
    </location>
</feature>
<dbReference type="PROSITE" id="PS00010">
    <property type="entry name" value="ASX_HYDROXYL"/>
    <property type="match status" value="2"/>
</dbReference>
<feature type="disulfide bond" evidence="6">
    <location>
        <begin position="626"/>
        <end position="635"/>
    </location>
</feature>
<feature type="domain" description="EGF-like" evidence="8">
    <location>
        <begin position="477"/>
        <end position="514"/>
    </location>
</feature>
<proteinExistence type="predicted"/>
<dbReference type="AlphaFoldDB" id="A0A3S1BAV3"/>
<feature type="disulfide bond" evidence="6">
    <location>
        <begin position="383"/>
        <end position="392"/>
    </location>
</feature>
<keyword evidence="2" id="KW-0732">Signal</keyword>
<keyword evidence="3" id="KW-0677">Repeat</keyword>
<dbReference type="PROSITE" id="PS01187">
    <property type="entry name" value="EGF_CA"/>
    <property type="match status" value="2"/>
</dbReference>
<dbReference type="InterPro" id="IPR000152">
    <property type="entry name" value="EGF-type_Asp/Asn_hydroxyl_site"/>
</dbReference>
<evidence type="ECO:0000313" key="10">
    <source>
        <dbReference type="Proteomes" id="UP000271974"/>
    </source>
</evidence>
<feature type="compositionally biased region" description="Low complexity" evidence="7">
    <location>
        <begin position="701"/>
        <end position="738"/>
    </location>
</feature>
<feature type="domain" description="EGF-like" evidence="8">
    <location>
        <begin position="516"/>
        <end position="556"/>
    </location>
</feature>
<evidence type="ECO:0000256" key="1">
    <source>
        <dbReference type="ARBA" id="ARBA00022536"/>
    </source>
</evidence>
<dbReference type="PROSITE" id="PS50026">
    <property type="entry name" value="EGF_3"/>
    <property type="match status" value="7"/>
</dbReference>
<feature type="domain" description="EGF-like" evidence="8">
    <location>
        <begin position="596"/>
        <end position="636"/>
    </location>
</feature>
<accession>A0A3S1BAV3</accession>
<feature type="disulfide bond" evidence="6">
    <location>
        <begin position="546"/>
        <end position="555"/>
    </location>
</feature>
<dbReference type="FunFam" id="2.10.25.10:FF:000472">
    <property type="entry name" value="Uncharacterized protein, isoform A"/>
    <property type="match status" value="2"/>
</dbReference>
<dbReference type="CDD" id="cd00054">
    <property type="entry name" value="EGF_CA"/>
    <property type="match status" value="5"/>
</dbReference>
<dbReference type="PANTHER" id="PTHR24049:SF29">
    <property type="entry name" value="EGF-LIKE DOMAIN-CONTAINING PROTEIN"/>
    <property type="match status" value="1"/>
</dbReference>
<feature type="disulfide bond" evidence="6">
    <location>
        <begin position="504"/>
        <end position="513"/>
    </location>
</feature>
<protein>
    <recommendedName>
        <fullName evidence="8">EGF-like domain-containing protein</fullName>
    </recommendedName>
</protein>
<sequence length="907" mass="100726">MVLFILKDSTVHRVKMDTVTTVEIMTFDPDGDTVVCSQSASRIPAAAHTVVNKDCTVTIHPDAQSGFLDGNLYMAEVLLEDYNARPLQLEGDVTVYSPGALRLGQANIQFAFFVEGNQTVPAIIPPTWADNSEIWIYAGASFRTRIFAAPFDANARPLVAVDVTTLPEVNLTTGHLTGHPARSMDGVRVLDIHWVSSQSDVGTCMVRVKARDSAGFSSAVLKYKVMVKEMPAFSSTQRMVSSNFLDLPENASVTCPPNTFCMFALRVHRYWSLLSVAHVEVQCMSVNILNTVTASIAATNQTASTATMSMLPPVSDPCVNSGCKQGSTCQATSPTTFVCRCKPFITGTYCETAIDPCTQQVCKNGATCVSDVVSFPGFFACQCIKGFQGQQCEINIDDCAPSPCINSGTCVDHVDGFSCLCPPYFTGSSCQTRDLNFTITNIIFLFGIYALHFNPITTTTFGTTTTWTGTTPTTPPVSDPCVNSGCKQGSTCQATSPTTFVCRCKPFITGTYCETAIDPCTQQVCKNGATCVSDVVSFPGFFACQCIKGFQGQQCEINIDDCATSPCANSGTCVDQVDGYSCVCPPNYTGSSCQTPIDPCTQPVCKNGATCVSDVVSFPGFFACQCIKGFQGQQCEIIIGGNRYHGSYILQRSLSLVIGANRYHNHHSSHISNNYNHHSSHISNNYNHHSSHISNNYNHHSSHISNNYNHHSSHISNNYNHHSSHISNNFNHPSNNSNHRPKHPFDNKNDHYNNYNHHYSHTPNNFKHHFNNYIHQSSIYNHLSKNNNHHSNELSNNYNYLFNHSNYLPNNFNHHSNNPTNFHSNNPTKYNNNLTDFYHNNLTDFYNNPTKNNYENHRDFYYDRPTKYSYNNPTKYSYNNPTDFYYNNPTDVYYNNPTDVYYNNPTD</sequence>
<evidence type="ECO:0000256" key="6">
    <source>
        <dbReference type="PROSITE-ProRule" id="PRU00076"/>
    </source>
</evidence>
<dbReference type="STRING" id="188477.A0A3S1BAV3"/>
<dbReference type="PROSITE" id="PS00022">
    <property type="entry name" value="EGF_1"/>
    <property type="match status" value="7"/>
</dbReference>
<dbReference type="GO" id="GO:0005509">
    <property type="term" value="F:calcium ion binding"/>
    <property type="evidence" value="ECO:0007669"/>
    <property type="project" value="InterPro"/>
</dbReference>
<gene>
    <name evidence="9" type="ORF">EGW08_012455</name>
</gene>
<organism evidence="9 10">
    <name type="scientific">Elysia chlorotica</name>
    <name type="common">Eastern emerald elysia</name>
    <name type="synonym">Sea slug</name>
    <dbReference type="NCBI Taxonomy" id="188477"/>
    <lineage>
        <taxon>Eukaryota</taxon>
        <taxon>Metazoa</taxon>
        <taxon>Spiralia</taxon>
        <taxon>Lophotrochozoa</taxon>
        <taxon>Mollusca</taxon>
        <taxon>Gastropoda</taxon>
        <taxon>Heterobranchia</taxon>
        <taxon>Euthyneura</taxon>
        <taxon>Panpulmonata</taxon>
        <taxon>Sacoglossa</taxon>
        <taxon>Placobranchoidea</taxon>
        <taxon>Plakobranchidae</taxon>
        <taxon>Elysia</taxon>
    </lineage>
</organism>
<feature type="domain" description="EGF-like" evidence="8">
    <location>
        <begin position="395"/>
        <end position="431"/>
    </location>
</feature>
<feature type="domain" description="EGF-like" evidence="8">
    <location>
        <begin position="314"/>
        <end position="351"/>
    </location>
</feature>
<feature type="region of interest" description="Disordered" evidence="7">
    <location>
        <begin position="701"/>
        <end position="747"/>
    </location>
</feature>
<feature type="disulfide bond" evidence="6">
    <location>
        <begin position="341"/>
        <end position="350"/>
    </location>
</feature>
<dbReference type="InterPro" id="IPR001881">
    <property type="entry name" value="EGF-like_Ca-bd_dom"/>
</dbReference>
<reference evidence="9 10" key="1">
    <citation type="submission" date="2019-01" db="EMBL/GenBank/DDBJ databases">
        <title>A draft genome assembly of the solar-powered sea slug Elysia chlorotica.</title>
        <authorList>
            <person name="Cai H."/>
            <person name="Li Q."/>
            <person name="Fang X."/>
            <person name="Li J."/>
            <person name="Curtis N.E."/>
            <person name="Altenburger A."/>
            <person name="Shibata T."/>
            <person name="Feng M."/>
            <person name="Maeda T."/>
            <person name="Schwartz J.A."/>
            <person name="Shigenobu S."/>
            <person name="Lundholm N."/>
            <person name="Nishiyama T."/>
            <person name="Yang H."/>
            <person name="Hasebe M."/>
            <person name="Li S."/>
            <person name="Pierce S.K."/>
            <person name="Wang J."/>
        </authorList>
    </citation>
    <scope>NUCLEOTIDE SEQUENCE [LARGE SCALE GENOMIC DNA]</scope>
    <source>
        <strain evidence="9">EC2010</strain>
        <tissue evidence="9">Whole organism of an adult</tissue>
    </source>
</reference>
<comment type="caution">
    <text evidence="6">Lacks conserved residue(s) required for the propagation of feature annotation.</text>
</comment>
<dbReference type="InterPro" id="IPR018097">
    <property type="entry name" value="EGF_Ca-bd_CS"/>
</dbReference>
<dbReference type="Pfam" id="PF00008">
    <property type="entry name" value="EGF"/>
    <property type="match status" value="2"/>
</dbReference>
<keyword evidence="4 6" id="KW-1015">Disulfide bond</keyword>
<comment type="caution">
    <text evidence="9">The sequence shown here is derived from an EMBL/GenBank/DDBJ whole genome shotgun (WGS) entry which is preliminary data.</text>
</comment>
<dbReference type="SMART" id="SM00179">
    <property type="entry name" value="EGF_CA"/>
    <property type="match status" value="7"/>
</dbReference>
<dbReference type="EMBL" id="RQTK01000427">
    <property type="protein sequence ID" value="RUS79808.1"/>
    <property type="molecule type" value="Genomic_DNA"/>
</dbReference>
<keyword evidence="1 6" id="KW-0245">EGF-like domain</keyword>
<dbReference type="PROSITE" id="PS01186">
    <property type="entry name" value="EGF_2"/>
    <property type="match status" value="3"/>
</dbReference>
<dbReference type="SMART" id="SM00181">
    <property type="entry name" value="EGF"/>
    <property type="match status" value="7"/>
</dbReference>
<dbReference type="InterPro" id="IPR000742">
    <property type="entry name" value="EGF"/>
</dbReference>
<keyword evidence="5" id="KW-0325">Glycoprotein</keyword>
<feature type="disulfide bond" evidence="6">
    <location>
        <begin position="584"/>
        <end position="593"/>
    </location>
</feature>
<dbReference type="InterPro" id="IPR051022">
    <property type="entry name" value="Notch_Cell-Fate_Det"/>
</dbReference>
<dbReference type="PRINTS" id="PR00010">
    <property type="entry name" value="EGFBLOOD"/>
</dbReference>
<dbReference type="SUPFAM" id="SSF57196">
    <property type="entry name" value="EGF/Laminin"/>
    <property type="match status" value="5"/>
</dbReference>
<name>A0A3S1BAV3_ELYCH</name>
<feature type="domain" description="EGF-like" evidence="8">
    <location>
        <begin position="558"/>
        <end position="594"/>
    </location>
</feature>